<comment type="caution">
    <text evidence="3">The sequence shown here is derived from an EMBL/GenBank/DDBJ whole genome shotgun (WGS) entry which is preliminary data.</text>
</comment>
<dbReference type="PANTHER" id="PTHR33400:SF9">
    <property type="entry name" value="C3H1-TYPE DOMAIN-CONTAINING PROTEIN"/>
    <property type="match status" value="1"/>
</dbReference>
<dbReference type="EMBL" id="JBFOLJ010000007">
    <property type="protein sequence ID" value="KAL2520408.1"/>
    <property type="molecule type" value="Genomic_DNA"/>
</dbReference>
<organism evidence="3 4">
    <name type="scientific">Forsythia ovata</name>
    <dbReference type="NCBI Taxonomy" id="205694"/>
    <lineage>
        <taxon>Eukaryota</taxon>
        <taxon>Viridiplantae</taxon>
        <taxon>Streptophyta</taxon>
        <taxon>Embryophyta</taxon>
        <taxon>Tracheophyta</taxon>
        <taxon>Spermatophyta</taxon>
        <taxon>Magnoliopsida</taxon>
        <taxon>eudicotyledons</taxon>
        <taxon>Gunneridae</taxon>
        <taxon>Pentapetalae</taxon>
        <taxon>asterids</taxon>
        <taxon>lamiids</taxon>
        <taxon>Lamiales</taxon>
        <taxon>Oleaceae</taxon>
        <taxon>Forsythieae</taxon>
        <taxon>Forsythia</taxon>
    </lineage>
</organism>
<feature type="compositionally biased region" description="Polar residues" evidence="2">
    <location>
        <begin position="332"/>
        <end position="342"/>
    </location>
</feature>
<dbReference type="PANTHER" id="PTHR33400">
    <property type="entry name" value="ZINC FINGER CCCH DOMAIN-CONTAINING PROTEIN 6-RELATED"/>
    <property type="match status" value="1"/>
</dbReference>
<sequence length="342" mass="37449">MKELRKSNRVSSAPYANLRQLCQLLQHLIFRYIYSLFLGNSPHALLVSAAYGLGKILDLSLLLSRADFRPSLGFNEETFSLSSSDDVNLSLPENCPSKVGLKSIMSRANVVDSKNHIVQYNASNVKPLEDKLPSILQIDWKCPPKFALKKEWCVAAGEESECVRGQMPWEMLKPVVSAIPSRPSVSSDVEGKYYDDSHIPQIPIISIEEAAEAQLNGLAQVNSCTVSERPPVLKGQSISETPNCNLPISQKQPANEISAVDLVHDLKDSDLVSAATAAAAVASILRSKEQGSKVDTGLLIEFLRDPKMTWKLIYENKHGANVKTGPRAGREQITSVPLPSST</sequence>
<accession>A0ABD1U5X7</accession>
<gene>
    <name evidence="3" type="ORF">Fot_24331</name>
</gene>
<dbReference type="GO" id="GO:0003677">
    <property type="term" value="F:DNA binding"/>
    <property type="evidence" value="ECO:0007669"/>
    <property type="project" value="UniProtKB-KW"/>
</dbReference>
<reference evidence="4" key="1">
    <citation type="submission" date="2024-07" db="EMBL/GenBank/DDBJ databases">
        <title>Two chromosome-level genome assemblies of Korean endemic species Abeliophyllum distichum and Forsythia ovata (Oleaceae).</title>
        <authorList>
            <person name="Jang H."/>
        </authorList>
    </citation>
    <scope>NUCLEOTIDE SEQUENCE [LARGE SCALE GENOMIC DNA]</scope>
</reference>
<feature type="region of interest" description="Disordered" evidence="2">
    <location>
        <begin position="323"/>
        <end position="342"/>
    </location>
</feature>
<proteinExistence type="predicted"/>
<dbReference type="AlphaFoldDB" id="A0ABD1U5X7"/>
<evidence type="ECO:0000256" key="2">
    <source>
        <dbReference type="SAM" id="MobiDB-lite"/>
    </source>
</evidence>
<evidence type="ECO:0000256" key="1">
    <source>
        <dbReference type="ARBA" id="ARBA00023125"/>
    </source>
</evidence>
<keyword evidence="4" id="KW-1185">Reference proteome</keyword>
<evidence type="ECO:0000313" key="4">
    <source>
        <dbReference type="Proteomes" id="UP001604277"/>
    </source>
</evidence>
<evidence type="ECO:0000313" key="3">
    <source>
        <dbReference type="EMBL" id="KAL2520408.1"/>
    </source>
</evidence>
<keyword evidence="1" id="KW-0238">DNA-binding</keyword>
<dbReference type="Proteomes" id="UP001604277">
    <property type="component" value="Unassembled WGS sequence"/>
</dbReference>
<protein>
    <submittedName>
        <fullName evidence="3">Uncharacterized protein</fullName>
    </submittedName>
</protein>
<name>A0ABD1U5X7_9LAMI</name>